<dbReference type="InterPro" id="IPR000238">
    <property type="entry name" value="RbfA"/>
</dbReference>
<dbReference type="AlphaFoldDB" id="A0A6G0YZJ6"/>
<dbReference type="Gene3D" id="3.30.300.20">
    <property type="match status" value="1"/>
</dbReference>
<dbReference type="PANTHER" id="PTHR14725">
    <property type="entry name" value="RIBOSOME-BINDING FACTOR A, MITOCHONDRIAL-RELATED"/>
    <property type="match status" value="1"/>
</dbReference>
<keyword evidence="2" id="KW-1185">Reference proteome</keyword>
<dbReference type="Pfam" id="PF02033">
    <property type="entry name" value="RBFA"/>
    <property type="match status" value="1"/>
</dbReference>
<evidence type="ECO:0000313" key="2">
    <source>
        <dbReference type="Proteomes" id="UP000478052"/>
    </source>
</evidence>
<organism evidence="1 2">
    <name type="scientific">Aphis craccivora</name>
    <name type="common">Cowpea aphid</name>
    <dbReference type="NCBI Taxonomy" id="307492"/>
    <lineage>
        <taxon>Eukaryota</taxon>
        <taxon>Metazoa</taxon>
        <taxon>Ecdysozoa</taxon>
        <taxon>Arthropoda</taxon>
        <taxon>Hexapoda</taxon>
        <taxon>Insecta</taxon>
        <taxon>Pterygota</taxon>
        <taxon>Neoptera</taxon>
        <taxon>Paraneoptera</taxon>
        <taxon>Hemiptera</taxon>
        <taxon>Sternorrhyncha</taxon>
        <taxon>Aphidomorpha</taxon>
        <taxon>Aphidoidea</taxon>
        <taxon>Aphididae</taxon>
        <taxon>Aphidini</taxon>
        <taxon>Aphis</taxon>
        <taxon>Aphis</taxon>
    </lineage>
</organism>
<gene>
    <name evidence="1" type="ORF">FWK35_00008686</name>
</gene>
<dbReference type="InterPro" id="IPR015946">
    <property type="entry name" value="KH_dom-like_a/b"/>
</dbReference>
<dbReference type="SUPFAM" id="SSF89919">
    <property type="entry name" value="Ribosome-binding factor A, RbfA"/>
    <property type="match status" value="1"/>
</dbReference>
<sequence>MFHKFQSTSSLLIRSNIKMLKCNASSLDGKMMNKVMGFSRKTKKVWYKPNVTTNPTFEELMKQTTKNNAGRQTNKRVAILNKLLMKNLTDLMATGENSEKLIGYGLEISKVCIAGDYKSVKVYWLAGKSEDDSKLDELLHMLSGPLRHELSVLRIMGEVPRIQFIKDRTYANVAAVDRLLNKADFGEDFVPTCNTLLNNHPTIFTNIDPEIKKKIKELEDSENLTEESNEEVIIPEMKMDVMGLDHSAIMTRLNMAIQKSKAPHRQPNAVHNVIKNTVPEQTEETQYLSFTDFVKKRKIQEAKSLGRRRSRLIEREMYDKDISFQYEEEEDDNIDEYPFKIDN</sequence>
<dbReference type="OrthoDB" id="418445at2759"/>
<accession>A0A6G0YZJ6</accession>
<proteinExistence type="predicted"/>
<name>A0A6G0YZJ6_APHCR</name>
<dbReference type="InterPro" id="IPR039212">
    <property type="entry name" value="RBFA_mitochondrial"/>
</dbReference>
<reference evidence="1 2" key="1">
    <citation type="submission" date="2019-08" db="EMBL/GenBank/DDBJ databases">
        <title>Whole genome of Aphis craccivora.</title>
        <authorList>
            <person name="Voronova N.V."/>
            <person name="Shulinski R.S."/>
            <person name="Bandarenka Y.V."/>
            <person name="Zhorov D.G."/>
            <person name="Warner D."/>
        </authorList>
    </citation>
    <scope>NUCLEOTIDE SEQUENCE [LARGE SCALE GENOMIC DNA]</scope>
    <source>
        <strain evidence="1">180601</strain>
        <tissue evidence="1">Whole Body</tissue>
    </source>
</reference>
<protein>
    <submittedName>
        <fullName evidence="1">Putative ribosome-binding factor A, mitochondrial</fullName>
    </submittedName>
</protein>
<dbReference type="GO" id="GO:0006364">
    <property type="term" value="P:rRNA processing"/>
    <property type="evidence" value="ECO:0007669"/>
    <property type="project" value="InterPro"/>
</dbReference>
<dbReference type="InterPro" id="IPR023799">
    <property type="entry name" value="RbfA_dom_sf"/>
</dbReference>
<dbReference type="PANTHER" id="PTHR14725:SF0">
    <property type="entry name" value="RIBOSOME-BINDING FACTOR A, MITOCHONDRIAL-RELATED"/>
    <property type="match status" value="1"/>
</dbReference>
<evidence type="ECO:0000313" key="1">
    <source>
        <dbReference type="EMBL" id="KAF0763412.1"/>
    </source>
</evidence>
<dbReference type="EMBL" id="VUJU01001887">
    <property type="protein sequence ID" value="KAF0763412.1"/>
    <property type="molecule type" value="Genomic_DNA"/>
</dbReference>
<comment type="caution">
    <text evidence="1">The sequence shown here is derived from an EMBL/GenBank/DDBJ whole genome shotgun (WGS) entry which is preliminary data.</text>
</comment>
<dbReference type="Proteomes" id="UP000478052">
    <property type="component" value="Unassembled WGS sequence"/>
</dbReference>